<evidence type="ECO:0000256" key="5">
    <source>
        <dbReference type="ARBA" id="ARBA00023124"/>
    </source>
</evidence>
<dbReference type="SUPFAM" id="SSF143081">
    <property type="entry name" value="BB1717-like"/>
    <property type="match status" value="1"/>
</dbReference>
<gene>
    <name evidence="10" type="ordered locus">T1E_4199</name>
</gene>
<dbReference type="InterPro" id="IPR036590">
    <property type="entry name" value="SRAP-like"/>
</dbReference>
<evidence type="ECO:0000256" key="9">
    <source>
        <dbReference type="SAM" id="MobiDB-lite"/>
    </source>
</evidence>
<evidence type="ECO:0000256" key="1">
    <source>
        <dbReference type="ARBA" id="ARBA00008136"/>
    </source>
</evidence>
<comment type="similarity">
    <text evidence="1 8">Belongs to the SOS response-associated peptidase family.</text>
</comment>
<dbReference type="GO" id="GO:0006508">
    <property type="term" value="P:proteolysis"/>
    <property type="evidence" value="ECO:0007669"/>
    <property type="project" value="UniProtKB-KW"/>
</dbReference>
<dbReference type="EC" id="3.4.-.-" evidence="8"/>
<evidence type="ECO:0000256" key="2">
    <source>
        <dbReference type="ARBA" id="ARBA00022670"/>
    </source>
</evidence>
<dbReference type="GO" id="GO:0016829">
    <property type="term" value="F:lyase activity"/>
    <property type="evidence" value="ECO:0007669"/>
    <property type="project" value="UniProtKB-KW"/>
</dbReference>
<dbReference type="GO" id="GO:0106300">
    <property type="term" value="P:protein-DNA covalent cross-linking repair"/>
    <property type="evidence" value="ECO:0007669"/>
    <property type="project" value="InterPro"/>
</dbReference>
<keyword evidence="6" id="KW-0238">DNA-binding</keyword>
<dbReference type="EMBL" id="CP003734">
    <property type="protein sequence ID" value="AFO50028.1"/>
    <property type="molecule type" value="Genomic_DNA"/>
</dbReference>
<dbReference type="AlphaFoldDB" id="I7BED8"/>
<dbReference type="KEGG" id="ppx:T1E_4199"/>
<feature type="region of interest" description="Disordered" evidence="9">
    <location>
        <begin position="215"/>
        <end position="236"/>
    </location>
</feature>
<accession>I7BED8</accession>
<keyword evidence="7" id="KW-0456">Lyase</keyword>
<dbReference type="GO" id="GO:0008233">
    <property type="term" value="F:peptidase activity"/>
    <property type="evidence" value="ECO:0007669"/>
    <property type="project" value="UniProtKB-KW"/>
</dbReference>
<dbReference type="PANTHER" id="PTHR13604">
    <property type="entry name" value="DC12-RELATED"/>
    <property type="match status" value="1"/>
</dbReference>
<dbReference type="GO" id="GO:0003697">
    <property type="term" value="F:single-stranded DNA binding"/>
    <property type="evidence" value="ECO:0007669"/>
    <property type="project" value="InterPro"/>
</dbReference>
<dbReference type="PATRIC" id="fig|1196325.3.peg.4156"/>
<dbReference type="Pfam" id="PF02586">
    <property type="entry name" value="SRAP"/>
    <property type="match status" value="1"/>
</dbReference>
<feature type="compositionally biased region" description="Basic and acidic residues" evidence="9">
    <location>
        <begin position="224"/>
        <end position="236"/>
    </location>
</feature>
<dbReference type="HOGENOM" id="CLU_035990_6_1_6"/>
<dbReference type="InterPro" id="IPR003738">
    <property type="entry name" value="SRAP"/>
</dbReference>
<dbReference type="Proteomes" id="UP000006503">
    <property type="component" value="Chromosome"/>
</dbReference>
<protein>
    <recommendedName>
        <fullName evidence="8">Abasic site processing protein</fullName>
        <ecNumber evidence="8">3.4.-.-</ecNumber>
    </recommendedName>
</protein>
<proteinExistence type="inferred from homology"/>
<dbReference type="Gene3D" id="3.90.1680.10">
    <property type="entry name" value="SOS response associated peptidase-like"/>
    <property type="match status" value="1"/>
</dbReference>
<evidence type="ECO:0000256" key="4">
    <source>
        <dbReference type="ARBA" id="ARBA00022801"/>
    </source>
</evidence>
<sequence length="236" mass="26435">MYESMDHYLRQLSLDLVVINGYDHEPLSRFNVAPSTRVEIIRQIGEGLSVERVKWGWSPFWAKGKRPDPINARAETVMTGRFFKGLWPDGRALAPANGWFEWIPDPADPKRKQPYYITSADGGPLFFGALAQVHQGIEPDDRDGFVVITAAADQGLVDIHDRKPLVLAPDVAREWLDPGTSPERAAAIIETGCRPAENFRWYPVGKAVGNVRNQGPELIEPVSEQDRHGRQGDLEL</sequence>
<evidence type="ECO:0000256" key="3">
    <source>
        <dbReference type="ARBA" id="ARBA00022763"/>
    </source>
</evidence>
<keyword evidence="2 8" id="KW-0645">Protease</keyword>
<keyword evidence="5" id="KW-0190">Covalent protein-DNA linkage</keyword>
<reference evidence="11" key="1">
    <citation type="journal article" date="2013" name="Microb. Biotechnol.">
        <title>Metabolic potential of the organic-solvent tolerant Pseudomonas putida DOT-T1E deduced from its annotated genome.</title>
        <authorList>
            <person name="Udaondo Z."/>
            <person name="Molina L."/>
            <person name="Daniels C."/>
            <person name="Gomez M.J."/>
            <person name="Molina-Henares M.A."/>
            <person name="Matilla M.A."/>
            <person name="Roca A."/>
            <person name="Fernandez M."/>
            <person name="Duque E."/>
            <person name="Segura A."/>
            <person name="Ramos J.L."/>
        </authorList>
    </citation>
    <scope>NUCLEOTIDE SEQUENCE [LARGE SCALE GENOMIC DNA]</scope>
    <source>
        <strain evidence="11">DOT-T1E</strain>
    </source>
</reference>
<keyword evidence="3" id="KW-0227">DNA damage</keyword>
<evidence type="ECO:0000256" key="6">
    <source>
        <dbReference type="ARBA" id="ARBA00023125"/>
    </source>
</evidence>
<evidence type="ECO:0000313" key="10">
    <source>
        <dbReference type="EMBL" id="AFO50028.1"/>
    </source>
</evidence>
<organism evidence="10 11">
    <name type="scientific">Pseudomonas putida (strain DOT-T1E)</name>
    <dbReference type="NCBI Taxonomy" id="1196325"/>
    <lineage>
        <taxon>Bacteria</taxon>
        <taxon>Pseudomonadati</taxon>
        <taxon>Pseudomonadota</taxon>
        <taxon>Gammaproteobacteria</taxon>
        <taxon>Pseudomonadales</taxon>
        <taxon>Pseudomonadaceae</taxon>
        <taxon>Pseudomonas</taxon>
    </lineage>
</organism>
<evidence type="ECO:0000256" key="8">
    <source>
        <dbReference type="RuleBase" id="RU364100"/>
    </source>
</evidence>
<evidence type="ECO:0000313" key="11">
    <source>
        <dbReference type="Proteomes" id="UP000006503"/>
    </source>
</evidence>
<keyword evidence="4 8" id="KW-0378">Hydrolase</keyword>
<name>I7BED8_PSEPT</name>
<evidence type="ECO:0000256" key="7">
    <source>
        <dbReference type="ARBA" id="ARBA00023239"/>
    </source>
</evidence>
<dbReference type="PANTHER" id="PTHR13604:SF0">
    <property type="entry name" value="ABASIC SITE PROCESSING PROTEIN HMCES"/>
    <property type="match status" value="1"/>
</dbReference>